<evidence type="ECO:0000256" key="2">
    <source>
        <dbReference type="SAM" id="Coils"/>
    </source>
</evidence>
<accession>A0A3S2PQD3</accession>
<keyword evidence="3" id="KW-1133">Transmembrane helix</keyword>
<protein>
    <recommendedName>
        <fullName evidence="4">C-type lectin domain-containing protein</fullName>
    </recommendedName>
</protein>
<keyword evidence="3" id="KW-0812">Transmembrane</keyword>
<dbReference type="PANTHER" id="PTHR45710">
    <property type="entry name" value="C-TYPE LECTIN DOMAIN-CONTAINING PROTEIN 180"/>
    <property type="match status" value="1"/>
</dbReference>
<evidence type="ECO:0000256" key="1">
    <source>
        <dbReference type="ARBA" id="ARBA00004401"/>
    </source>
</evidence>
<reference evidence="5 6" key="1">
    <citation type="submission" date="2018-11" db="EMBL/GenBank/DDBJ databases">
        <authorList>
            <person name="Lopez-Roques C."/>
            <person name="Donnadieu C."/>
            <person name="Bouchez O."/>
            <person name="Klopp C."/>
            <person name="Cabau C."/>
            <person name="Zahm M."/>
        </authorList>
    </citation>
    <scope>NUCLEOTIDE SEQUENCE [LARGE SCALE GENOMIC DNA]</scope>
    <source>
        <strain evidence="5">RS831</strain>
        <tissue evidence="5">Whole body</tissue>
    </source>
</reference>
<keyword evidence="3" id="KW-0472">Membrane</keyword>
<sequence>MPTKTQAAADSRVKFNRNLHQDGREQSEVEMIDDEDQIYQNTVQPTGEKKTFTQEKQTQKNIQAETKNFSGVFKLSQGVFLFLLLAGLIASCLHWSSENKKMQTQLSDMTFKNSRLEDEIKQLKDDNGDLLWSLENQKVQTQLSDMTLKNSRLEDEIKQLKDENEVINKTLLDEIKQLKDKIEGQRCPETWMRFGHNCYYKSTEDKNWINSRRFCQYVGADLLVINSKEEQDFVSKLNPNAESWIGLYGEHRSSKTEWKWVDGSLRTEAFWENDFTDQPYEYYAVSLNAEGKWTNLYQTKNRNWICEK</sequence>
<dbReference type="SMART" id="SM00034">
    <property type="entry name" value="CLECT"/>
    <property type="match status" value="1"/>
</dbReference>
<dbReference type="SUPFAM" id="SSF56436">
    <property type="entry name" value="C-type lectin-like"/>
    <property type="match status" value="1"/>
</dbReference>
<keyword evidence="6" id="KW-1185">Reference proteome</keyword>
<comment type="subcellular location">
    <subcellularLocation>
        <location evidence="1">Cell membrane</location>
        <topology evidence="1">Single-pass type II membrane protein</topology>
    </subcellularLocation>
</comment>
<dbReference type="Gene3D" id="3.10.100.10">
    <property type="entry name" value="Mannose-Binding Protein A, subunit A"/>
    <property type="match status" value="1"/>
</dbReference>
<evidence type="ECO:0000256" key="3">
    <source>
        <dbReference type="SAM" id="Phobius"/>
    </source>
</evidence>
<dbReference type="InterPro" id="IPR016186">
    <property type="entry name" value="C-type_lectin-like/link_sf"/>
</dbReference>
<feature type="domain" description="C-type lectin" evidence="4">
    <location>
        <begin position="194"/>
        <end position="307"/>
    </location>
</feature>
<dbReference type="PROSITE" id="PS50041">
    <property type="entry name" value="C_TYPE_LECTIN_2"/>
    <property type="match status" value="1"/>
</dbReference>
<dbReference type="EMBL" id="CM012447">
    <property type="protein sequence ID" value="RVE67080.1"/>
    <property type="molecule type" value="Genomic_DNA"/>
</dbReference>
<organism evidence="5 6">
    <name type="scientific">Oryzias javanicus</name>
    <name type="common">Javanese ricefish</name>
    <name type="synonym">Aplocheilus javanicus</name>
    <dbReference type="NCBI Taxonomy" id="123683"/>
    <lineage>
        <taxon>Eukaryota</taxon>
        <taxon>Metazoa</taxon>
        <taxon>Chordata</taxon>
        <taxon>Craniata</taxon>
        <taxon>Vertebrata</taxon>
        <taxon>Euteleostomi</taxon>
        <taxon>Actinopterygii</taxon>
        <taxon>Neopterygii</taxon>
        <taxon>Teleostei</taxon>
        <taxon>Neoteleostei</taxon>
        <taxon>Acanthomorphata</taxon>
        <taxon>Ovalentaria</taxon>
        <taxon>Atherinomorphae</taxon>
        <taxon>Beloniformes</taxon>
        <taxon>Adrianichthyidae</taxon>
        <taxon>Oryziinae</taxon>
        <taxon>Oryzias</taxon>
    </lineage>
</organism>
<dbReference type="InterPro" id="IPR001304">
    <property type="entry name" value="C-type_lectin-like"/>
</dbReference>
<name>A0A3S2PQD3_ORYJA</name>
<dbReference type="PANTHER" id="PTHR45710:SF31">
    <property type="entry name" value="EARLY ACTIVATION ANTIGEN CD69"/>
    <property type="match status" value="1"/>
</dbReference>
<feature type="transmembrane region" description="Helical" evidence="3">
    <location>
        <begin position="75"/>
        <end position="95"/>
    </location>
</feature>
<gene>
    <name evidence="5" type="ORF">OJAV_G00113640</name>
</gene>
<reference evidence="5 6" key="2">
    <citation type="submission" date="2019-01" db="EMBL/GenBank/DDBJ databases">
        <title>A chromosome length genome reference of the Java medaka (oryzias javanicus).</title>
        <authorList>
            <person name="Herpin A."/>
            <person name="Takehana Y."/>
            <person name="Naruse K."/>
            <person name="Ansai S."/>
            <person name="Kawaguchi M."/>
        </authorList>
    </citation>
    <scope>NUCLEOTIDE SEQUENCE [LARGE SCALE GENOMIC DNA]</scope>
    <source>
        <strain evidence="5">RS831</strain>
        <tissue evidence="5">Whole body</tissue>
    </source>
</reference>
<feature type="coiled-coil region" evidence="2">
    <location>
        <begin position="99"/>
        <end position="181"/>
    </location>
</feature>
<dbReference type="InterPro" id="IPR016187">
    <property type="entry name" value="CTDL_fold"/>
</dbReference>
<dbReference type="Proteomes" id="UP000283210">
    <property type="component" value="Chromosome 11"/>
</dbReference>
<dbReference type="AlphaFoldDB" id="A0A3S2PQD3"/>
<dbReference type="Pfam" id="PF00059">
    <property type="entry name" value="Lectin_C"/>
    <property type="match status" value="1"/>
</dbReference>
<evidence type="ECO:0000259" key="4">
    <source>
        <dbReference type="PROSITE" id="PS50041"/>
    </source>
</evidence>
<proteinExistence type="predicted"/>
<keyword evidence="2" id="KW-0175">Coiled coil</keyword>
<dbReference type="InterPro" id="IPR050828">
    <property type="entry name" value="C-type_lectin/matrix_domain"/>
</dbReference>
<dbReference type="OrthoDB" id="6337382at2759"/>
<dbReference type="GO" id="GO:0005886">
    <property type="term" value="C:plasma membrane"/>
    <property type="evidence" value="ECO:0007669"/>
    <property type="project" value="UniProtKB-SubCell"/>
</dbReference>
<evidence type="ECO:0000313" key="6">
    <source>
        <dbReference type="Proteomes" id="UP000283210"/>
    </source>
</evidence>
<evidence type="ECO:0000313" key="5">
    <source>
        <dbReference type="EMBL" id="RVE67080.1"/>
    </source>
</evidence>